<keyword evidence="1" id="KW-0234">DNA repair</keyword>
<dbReference type="Gene3D" id="3.40.50.300">
    <property type="entry name" value="P-loop containing nucleotide triphosphate hydrolases"/>
    <property type="match status" value="1"/>
</dbReference>
<dbReference type="PANTHER" id="PTHR10492:SF94">
    <property type="entry name" value="ATP-DEPENDENT DNA HELICASE"/>
    <property type="match status" value="1"/>
</dbReference>
<dbReference type="EMBL" id="BAABME010016448">
    <property type="protein sequence ID" value="GAA0146021.1"/>
    <property type="molecule type" value="Genomic_DNA"/>
</dbReference>
<sequence length="308" mass="35453">MLTEFFTTNSMDKEARRLNLLYKEFHKFYVWEYKLRTWTPRKKWISIGRLYTVNPMENERYYLRVLLNNVRSPTSFDNLLTVHGICCNSFQEAAHERGLLHNDDDIEQTLQEASVFKLPVELRRLLVTLLHHCKPANPTLLFNKFYDFMAEDIVGIKEHIHLTNDDILHKVLEGINDTLESLGRDVNEFNLVSFKFISSQFQRLAREIASERNIPIPEDHLRGIHKLNSQQNVAFDMIYNAVMSNDSGVFFIDGPGGTGKSFLYTVLLAHIRLKGYIGLIVSLSGIASSNFLGGQTTHSRFKIPIDGG</sequence>
<keyword evidence="1" id="KW-0347">Helicase</keyword>
<comment type="similarity">
    <text evidence="1">Belongs to the helicase family.</text>
</comment>
<proteinExistence type="inferred from homology"/>
<protein>
    <recommendedName>
        <fullName evidence="1">ATP-dependent DNA helicase</fullName>
        <ecNumber evidence="1">5.6.2.3</ecNumber>
    </recommendedName>
</protein>
<dbReference type="EC" id="5.6.2.3" evidence="1"/>
<name>A0AAV3P4N7_LITER</name>
<dbReference type="GO" id="GO:0016787">
    <property type="term" value="F:hydrolase activity"/>
    <property type="evidence" value="ECO:0007669"/>
    <property type="project" value="UniProtKB-KW"/>
</dbReference>
<dbReference type="GO" id="GO:0006310">
    <property type="term" value="P:DNA recombination"/>
    <property type="evidence" value="ECO:0007669"/>
    <property type="project" value="UniProtKB-KW"/>
</dbReference>
<dbReference type="InterPro" id="IPR027417">
    <property type="entry name" value="P-loop_NTPase"/>
</dbReference>
<gene>
    <name evidence="3" type="ORF">LIER_36242</name>
</gene>
<dbReference type="SUPFAM" id="SSF52540">
    <property type="entry name" value="P-loop containing nucleoside triphosphate hydrolases"/>
    <property type="match status" value="1"/>
</dbReference>
<comment type="cofactor">
    <cofactor evidence="1">
        <name>Mg(2+)</name>
        <dbReference type="ChEBI" id="CHEBI:18420"/>
    </cofactor>
</comment>
<keyword evidence="1" id="KW-0233">DNA recombination</keyword>
<keyword evidence="1" id="KW-0227">DNA damage</keyword>
<dbReference type="InterPro" id="IPR010285">
    <property type="entry name" value="DNA_helicase_pif1-like_DEAD"/>
</dbReference>
<dbReference type="GO" id="GO:0006281">
    <property type="term" value="P:DNA repair"/>
    <property type="evidence" value="ECO:0007669"/>
    <property type="project" value="UniProtKB-KW"/>
</dbReference>
<evidence type="ECO:0000313" key="4">
    <source>
        <dbReference type="Proteomes" id="UP001454036"/>
    </source>
</evidence>
<dbReference type="GO" id="GO:0043139">
    <property type="term" value="F:5'-3' DNA helicase activity"/>
    <property type="evidence" value="ECO:0007669"/>
    <property type="project" value="UniProtKB-EC"/>
</dbReference>
<comment type="caution">
    <text evidence="3">The sequence shown here is derived from an EMBL/GenBank/DDBJ whole genome shotgun (WGS) entry which is preliminary data.</text>
</comment>
<accession>A0AAV3P4N7</accession>
<evidence type="ECO:0000256" key="1">
    <source>
        <dbReference type="RuleBase" id="RU363044"/>
    </source>
</evidence>
<dbReference type="Proteomes" id="UP001454036">
    <property type="component" value="Unassembled WGS sequence"/>
</dbReference>
<feature type="domain" description="DNA helicase Pif1-like DEAD-box helicase" evidence="2">
    <location>
        <begin position="226"/>
        <end position="306"/>
    </location>
</feature>
<keyword evidence="1" id="KW-0547">Nucleotide-binding</keyword>
<dbReference type="GO" id="GO:0000723">
    <property type="term" value="P:telomere maintenance"/>
    <property type="evidence" value="ECO:0007669"/>
    <property type="project" value="InterPro"/>
</dbReference>
<dbReference type="PANTHER" id="PTHR10492">
    <property type="match status" value="1"/>
</dbReference>
<comment type="catalytic activity">
    <reaction evidence="1">
        <text>ATP + H2O = ADP + phosphate + H(+)</text>
        <dbReference type="Rhea" id="RHEA:13065"/>
        <dbReference type="ChEBI" id="CHEBI:15377"/>
        <dbReference type="ChEBI" id="CHEBI:15378"/>
        <dbReference type="ChEBI" id="CHEBI:30616"/>
        <dbReference type="ChEBI" id="CHEBI:43474"/>
        <dbReference type="ChEBI" id="CHEBI:456216"/>
        <dbReference type="EC" id="5.6.2.3"/>
    </reaction>
</comment>
<keyword evidence="4" id="KW-1185">Reference proteome</keyword>
<dbReference type="GO" id="GO:0005524">
    <property type="term" value="F:ATP binding"/>
    <property type="evidence" value="ECO:0007669"/>
    <property type="project" value="UniProtKB-KW"/>
</dbReference>
<dbReference type="Pfam" id="PF05970">
    <property type="entry name" value="PIF1"/>
    <property type="match status" value="1"/>
</dbReference>
<evidence type="ECO:0000313" key="3">
    <source>
        <dbReference type="EMBL" id="GAA0146021.1"/>
    </source>
</evidence>
<evidence type="ECO:0000259" key="2">
    <source>
        <dbReference type="Pfam" id="PF05970"/>
    </source>
</evidence>
<keyword evidence="1" id="KW-0378">Hydrolase</keyword>
<reference evidence="3 4" key="1">
    <citation type="submission" date="2024-01" db="EMBL/GenBank/DDBJ databases">
        <title>The complete chloroplast genome sequence of Lithospermum erythrorhizon: insights into the phylogenetic relationship among Boraginaceae species and the maternal lineages of purple gromwells.</title>
        <authorList>
            <person name="Okada T."/>
            <person name="Watanabe K."/>
        </authorList>
    </citation>
    <scope>NUCLEOTIDE SEQUENCE [LARGE SCALE GENOMIC DNA]</scope>
</reference>
<organism evidence="3 4">
    <name type="scientific">Lithospermum erythrorhizon</name>
    <name type="common">Purple gromwell</name>
    <name type="synonym">Lithospermum officinale var. erythrorhizon</name>
    <dbReference type="NCBI Taxonomy" id="34254"/>
    <lineage>
        <taxon>Eukaryota</taxon>
        <taxon>Viridiplantae</taxon>
        <taxon>Streptophyta</taxon>
        <taxon>Embryophyta</taxon>
        <taxon>Tracheophyta</taxon>
        <taxon>Spermatophyta</taxon>
        <taxon>Magnoliopsida</taxon>
        <taxon>eudicotyledons</taxon>
        <taxon>Gunneridae</taxon>
        <taxon>Pentapetalae</taxon>
        <taxon>asterids</taxon>
        <taxon>lamiids</taxon>
        <taxon>Boraginales</taxon>
        <taxon>Boraginaceae</taxon>
        <taxon>Boraginoideae</taxon>
        <taxon>Lithospermeae</taxon>
        <taxon>Lithospermum</taxon>
    </lineage>
</organism>
<dbReference type="AlphaFoldDB" id="A0AAV3P4N7"/>
<keyword evidence="1" id="KW-0067">ATP-binding</keyword>